<dbReference type="InterPro" id="IPR043161">
    <property type="entry name" value="DOCK_C_lobe_A"/>
</dbReference>
<dbReference type="Pfam" id="PF06920">
    <property type="entry name" value="DHR-2_Lobe_A"/>
    <property type="match status" value="1"/>
</dbReference>
<evidence type="ECO:0000259" key="4">
    <source>
        <dbReference type="PROSITE" id="PS51651"/>
    </source>
</evidence>
<name>A0A8C4RA25_EPTBU</name>
<dbReference type="Ensembl" id="ENSEBUT00000027168.1">
    <property type="protein sequence ID" value="ENSEBUP00000026592.1"/>
    <property type="gene ID" value="ENSEBUG00000016368.1"/>
</dbReference>
<organism evidence="5 6">
    <name type="scientific">Eptatretus burgeri</name>
    <name type="common">Inshore hagfish</name>
    <dbReference type="NCBI Taxonomy" id="7764"/>
    <lineage>
        <taxon>Eukaryota</taxon>
        <taxon>Metazoa</taxon>
        <taxon>Chordata</taxon>
        <taxon>Craniata</taxon>
        <taxon>Vertebrata</taxon>
        <taxon>Cyclostomata</taxon>
        <taxon>Myxini</taxon>
        <taxon>Myxiniformes</taxon>
        <taxon>Myxinidae</taxon>
        <taxon>Eptatretinae</taxon>
        <taxon>Eptatretus</taxon>
    </lineage>
</organism>
<comment type="similarity">
    <text evidence="2">Belongs to the DOCK family.</text>
</comment>
<dbReference type="PANTHER" id="PTHR23317:SF26">
    <property type="entry name" value="ZIZIMIN, ISOFORM K"/>
    <property type="match status" value="1"/>
</dbReference>
<dbReference type="Gene3D" id="1.25.40.410">
    <property type="match status" value="1"/>
</dbReference>
<dbReference type="Proteomes" id="UP000694388">
    <property type="component" value="Unplaced"/>
</dbReference>
<dbReference type="SUPFAM" id="SSF48371">
    <property type="entry name" value="ARM repeat"/>
    <property type="match status" value="1"/>
</dbReference>
<keyword evidence="1" id="KW-0344">Guanine-nucleotide releasing factor</keyword>
<dbReference type="GO" id="GO:0005085">
    <property type="term" value="F:guanyl-nucleotide exchange factor activity"/>
    <property type="evidence" value="ECO:0007669"/>
    <property type="project" value="UniProtKB-KW"/>
</dbReference>
<evidence type="ECO:0000313" key="6">
    <source>
        <dbReference type="Proteomes" id="UP000694388"/>
    </source>
</evidence>
<evidence type="ECO:0000256" key="3">
    <source>
        <dbReference type="SAM" id="MobiDB-lite"/>
    </source>
</evidence>
<sequence length="333" mass="37135">GRGPESQSPVRGHADRKSQTLPTVRNPRSSLMHARLVHLGSLDNSSSHSEAELSQQTLLEANMATEVCLIVLDCLACFTHSFKQLLCDDGHNPLMRKVFDIHLSFLQVNQSEAALRHVFAALRAFVSKFPSAFFRGRADMCAAFCYEILKCCNSKLSSTRNEACALLYLLMRNNFEFTGRKSFVRSHLQIIIAVSQLIADVAGIGGSSFQHSLSVVNNFANSDKAMKATTFPMEVKDLTKRIRTVLMATAQMKEHEKDPEMLVDLQYSLAKSYASTPELRKTWLDSMARIHVKNGDLSEAAMCYVHVAALVAEYLRRKGESSVGRNNVPANYR</sequence>
<reference evidence="5" key="2">
    <citation type="submission" date="2025-09" db="UniProtKB">
        <authorList>
            <consortium name="Ensembl"/>
        </authorList>
    </citation>
    <scope>IDENTIFICATION</scope>
</reference>
<protein>
    <recommendedName>
        <fullName evidence="4">DOCKER domain-containing protein</fullName>
    </recommendedName>
</protein>
<dbReference type="InterPro" id="IPR027357">
    <property type="entry name" value="DOCKER_dom"/>
</dbReference>
<evidence type="ECO:0000313" key="5">
    <source>
        <dbReference type="Ensembl" id="ENSEBUP00000026592.1"/>
    </source>
</evidence>
<dbReference type="PANTHER" id="PTHR23317">
    <property type="entry name" value="DEDICATOR OF CYTOKINESIS DOCK"/>
    <property type="match status" value="1"/>
</dbReference>
<keyword evidence="6" id="KW-1185">Reference proteome</keyword>
<dbReference type="InterPro" id="IPR026791">
    <property type="entry name" value="DOCK"/>
</dbReference>
<evidence type="ECO:0000256" key="2">
    <source>
        <dbReference type="PROSITE-ProRule" id="PRU00984"/>
    </source>
</evidence>
<evidence type="ECO:0000256" key="1">
    <source>
        <dbReference type="ARBA" id="ARBA00022658"/>
    </source>
</evidence>
<feature type="region of interest" description="Disordered" evidence="3">
    <location>
        <begin position="1"/>
        <end position="25"/>
    </location>
</feature>
<reference evidence="5" key="1">
    <citation type="submission" date="2025-08" db="UniProtKB">
        <authorList>
            <consortium name="Ensembl"/>
        </authorList>
    </citation>
    <scope>IDENTIFICATION</scope>
</reference>
<dbReference type="OMA" id="YISVIMA"/>
<feature type="domain" description="DOCKER" evidence="4">
    <location>
        <begin position="271"/>
        <end position="333"/>
    </location>
</feature>
<dbReference type="GeneTree" id="ENSGT00940000155658"/>
<accession>A0A8C4RA25</accession>
<dbReference type="PROSITE" id="PS51651">
    <property type="entry name" value="DOCKER"/>
    <property type="match status" value="1"/>
</dbReference>
<proteinExistence type="inferred from homology"/>
<dbReference type="GO" id="GO:0007264">
    <property type="term" value="P:small GTPase-mediated signal transduction"/>
    <property type="evidence" value="ECO:0007669"/>
    <property type="project" value="InterPro"/>
</dbReference>
<dbReference type="InterPro" id="IPR046769">
    <property type="entry name" value="DOCKER_Lobe_A"/>
</dbReference>
<dbReference type="AlphaFoldDB" id="A0A8C4RA25"/>
<dbReference type="InterPro" id="IPR016024">
    <property type="entry name" value="ARM-type_fold"/>
</dbReference>